<keyword evidence="12" id="KW-1185">Reference proteome</keyword>
<evidence type="ECO:0000256" key="6">
    <source>
        <dbReference type="ARBA" id="ARBA00022777"/>
    </source>
</evidence>
<feature type="transmembrane region" description="Helical" evidence="9">
    <location>
        <begin position="38"/>
        <end position="55"/>
    </location>
</feature>
<keyword evidence="3" id="KW-0597">Phosphoprotein</keyword>
<dbReference type="PANTHER" id="PTHR24421:SF10">
    <property type="entry name" value="NITRATE_NITRITE SENSOR PROTEIN NARQ"/>
    <property type="match status" value="1"/>
</dbReference>
<evidence type="ECO:0000256" key="9">
    <source>
        <dbReference type="SAM" id="Phobius"/>
    </source>
</evidence>
<evidence type="ECO:0000313" key="11">
    <source>
        <dbReference type="EMBL" id="QEU90848.1"/>
    </source>
</evidence>
<reference evidence="11 12" key="1">
    <citation type="submission" date="2017-09" db="EMBL/GenBank/DDBJ databases">
        <authorList>
            <person name="Lee N."/>
            <person name="Cho B.-K."/>
        </authorList>
    </citation>
    <scope>NUCLEOTIDE SEQUENCE [LARGE SCALE GENOMIC DNA]</scope>
    <source>
        <strain evidence="11 12">ATCC 12853</strain>
    </source>
</reference>
<protein>
    <recommendedName>
        <fullName evidence="2">histidine kinase</fullName>
        <ecNumber evidence="2">2.7.13.3</ecNumber>
    </recommendedName>
</protein>
<dbReference type="InterPro" id="IPR003594">
    <property type="entry name" value="HATPase_dom"/>
</dbReference>
<gene>
    <name evidence="11" type="ORF">CP970_08005</name>
</gene>
<dbReference type="RefSeq" id="WP_107098971.1">
    <property type="nucleotide sequence ID" value="NZ_LIQU01000189.1"/>
</dbReference>
<dbReference type="InterPro" id="IPR011712">
    <property type="entry name" value="Sig_transdc_His_kin_sub3_dim/P"/>
</dbReference>
<dbReference type="GO" id="GO:0016020">
    <property type="term" value="C:membrane"/>
    <property type="evidence" value="ECO:0007669"/>
    <property type="project" value="InterPro"/>
</dbReference>
<dbReference type="GO" id="GO:0005524">
    <property type="term" value="F:ATP binding"/>
    <property type="evidence" value="ECO:0007669"/>
    <property type="project" value="UniProtKB-KW"/>
</dbReference>
<keyword evidence="4" id="KW-0808">Transferase</keyword>
<dbReference type="EMBL" id="CP023699">
    <property type="protein sequence ID" value="QEU90848.1"/>
    <property type="molecule type" value="Genomic_DNA"/>
</dbReference>
<dbReference type="InterPro" id="IPR050482">
    <property type="entry name" value="Sensor_HK_TwoCompSys"/>
</dbReference>
<dbReference type="AlphaFoldDB" id="A0A5J6GAA6"/>
<dbReference type="GO" id="GO:0000155">
    <property type="term" value="F:phosphorelay sensor kinase activity"/>
    <property type="evidence" value="ECO:0007669"/>
    <property type="project" value="InterPro"/>
</dbReference>
<evidence type="ECO:0000256" key="3">
    <source>
        <dbReference type="ARBA" id="ARBA00022553"/>
    </source>
</evidence>
<keyword evidence="7" id="KW-0067">ATP-binding</keyword>
<dbReference type="PANTHER" id="PTHR24421">
    <property type="entry name" value="NITRATE/NITRITE SENSOR PROTEIN NARX-RELATED"/>
    <property type="match status" value="1"/>
</dbReference>
<dbReference type="Gene3D" id="3.30.565.10">
    <property type="entry name" value="Histidine kinase-like ATPase, C-terminal domain"/>
    <property type="match status" value="1"/>
</dbReference>
<keyword evidence="5" id="KW-0547">Nucleotide-binding</keyword>
<comment type="catalytic activity">
    <reaction evidence="1">
        <text>ATP + protein L-histidine = ADP + protein N-phospho-L-histidine.</text>
        <dbReference type="EC" id="2.7.13.3"/>
    </reaction>
</comment>
<dbReference type="InterPro" id="IPR036890">
    <property type="entry name" value="HATPase_C_sf"/>
</dbReference>
<evidence type="ECO:0000256" key="1">
    <source>
        <dbReference type="ARBA" id="ARBA00000085"/>
    </source>
</evidence>
<dbReference type="Proteomes" id="UP000325529">
    <property type="component" value="Chromosome"/>
</dbReference>
<sequence length="341" mass="36767">MERTTRVSPEPVRRYWPEALVVVSLAVCGLAPWHRQALFWGGLPLAFALFCVTSLRPARTAGIALAAALATAVSTGLPRFEHAGAVVPFALLFAVAWAVGFAVGQRRRYLHALLRQERDRADREAAAERLRIARELHDGIAHSMSVISVQAGFGRLVLDDRPQDAGSALEAIETTGRETLVELRRMLGVLHEDPHDADDTGLPPAPTLADLNRLTEQTRRPGLRIDLDVAGHARPLPPGLETAAYRIVQEALTNVVKHADASTVKVTVTYGPGELSLTVVDDGSIRPVPARVGRGLTGMRERVALYGGTLQAGPAATGGFRVRAGIPLDRPQATVDVWERS</sequence>
<evidence type="ECO:0000256" key="4">
    <source>
        <dbReference type="ARBA" id="ARBA00022679"/>
    </source>
</evidence>
<feature type="domain" description="Histidine kinase/HSP90-like ATPase" evidence="10">
    <location>
        <begin position="239"/>
        <end position="330"/>
    </location>
</feature>
<dbReference type="KEGG" id="ska:CP970_08005"/>
<feature type="transmembrane region" description="Helical" evidence="9">
    <location>
        <begin position="15"/>
        <end position="32"/>
    </location>
</feature>
<keyword evidence="9" id="KW-0472">Membrane</keyword>
<dbReference type="Gene3D" id="1.20.5.1930">
    <property type="match status" value="1"/>
</dbReference>
<keyword evidence="9" id="KW-1133">Transmembrane helix</keyword>
<evidence type="ECO:0000256" key="8">
    <source>
        <dbReference type="ARBA" id="ARBA00023012"/>
    </source>
</evidence>
<evidence type="ECO:0000256" key="5">
    <source>
        <dbReference type="ARBA" id="ARBA00022741"/>
    </source>
</evidence>
<keyword evidence="8" id="KW-0902">Two-component regulatory system</keyword>
<dbReference type="OrthoDB" id="227596at2"/>
<organism evidence="11 12">
    <name type="scientific">Streptomyces kanamyceticus</name>
    <dbReference type="NCBI Taxonomy" id="1967"/>
    <lineage>
        <taxon>Bacteria</taxon>
        <taxon>Bacillati</taxon>
        <taxon>Actinomycetota</taxon>
        <taxon>Actinomycetes</taxon>
        <taxon>Kitasatosporales</taxon>
        <taxon>Streptomycetaceae</taxon>
        <taxon>Streptomyces</taxon>
    </lineage>
</organism>
<dbReference type="Pfam" id="PF02518">
    <property type="entry name" value="HATPase_c"/>
    <property type="match status" value="1"/>
</dbReference>
<accession>A0A5J6GAA6</accession>
<feature type="transmembrane region" description="Helical" evidence="9">
    <location>
        <begin position="86"/>
        <end position="104"/>
    </location>
</feature>
<keyword evidence="6 11" id="KW-0418">Kinase</keyword>
<keyword evidence="9" id="KW-0812">Transmembrane</keyword>
<dbReference type="SMART" id="SM00387">
    <property type="entry name" value="HATPase_c"/>
    <property type="match status" value="1"/>
</dbReference>
<dbReference type="SUPFAM" id="SSF55874">
    <property type="entry name" value="ATPase domain of HSP90 chaperone/DNA topoisomerase II/histidine kinase"/>
    <property type="match status" value="1"/>
</dbReference>
<feature type="transmembrane region" description="Helical" evidence="9">
    <location>
        <begin position="62"/>
        <end position="80"/>
    </location>
</feature>
<dbReference type="Pfam" id="PF07730">
    <property type="entry name" value="HisKA_3"/>
    <property type="match status" value="1"/>
</dbReference>
<proteinExistence type="predicted"/>
<evidence type="ECO:0000256" key="7">
    <source>
        <dbReference type="ARBA" id="ARBA00022840"/>
    </source>
</evidence>
<dbReference type="CDD" id="cd16917">
    <property type="entry name" value="HATPase_UhpB-NarQ-NarX-like"/>
    <property type="match status" value="1"/>
</dbReference>
<dbReference type="GO" id="GO:0046983">
    <property type="term" value="F:protein dimerization activity"/>
    <property type="evidence" value="ECO:0007669"/>
    <property type="project" value="InterPro"/>
</dbReference>
<dbReference type="EC" id="2.7.13.3" evidence="2"/>
<evidence type="ECO:0000256" key="2">
    <source>
        <dbReference type="ARBA" id="ARBA00012438"/>
    </source>
</evidence>
<evidence type="ECO:0000259" key="10">
    <source>
        <dbReference type="SMART" id="SM00387"/>
    </source>
</evidence>
<name>A0A5J6GAA6_STRKN</name>
<evidence type="ECO:0000313" key="12">
    <source>
        <dbReference type="Proteomes" id="UP000325529"/>
    </source>
</evidence>